<comment type="caution">
    <text evidence="2">The sequence shown here is derived from an EMBL/GenBank/DDBJ whole genome shotgun (WGS) entry which is preliminary data.</text>
</comment>
<dbReference type="EMBL" id="MCFH01000059">
    <property type="protein sequence ID" value="ORX42840.1"/>
    <property type="molecule type" value="Genomic_DNA"/>
</dbReference>
<feature type="transmembrane region" description="Helical" evidence="1">
    <location>
        <begin position="167"/>
        <end position="187"/>
    </location>
</feature>
<keyword evidence="3" id="KW-1185">Reference proteome</keyword>
<evidence type="ECO:0000313" key="2">
    <source>
        <dbReference type="EMBL" id="ORX42840.1"/>
    </source>
</evidence>
<reference evidence="2 3" key="2">
    <citation type="submission" date="2016-08" db="EMBL/GenBank/DDBJ databases">
        <title>Pervasive Adenine N6-methylation of Active Genes in Fungi.</title>
        <authorList>
            <consortium name="DOE Joint Genome Institute"/>
            <person name="Mondo S.J."/>
            <person name="Dannebaum R.O."/>
            <person name="Kuo R.C."/>
            <person name="Labutti K."/>
            <person name="Haridas S."/>
            <person name="Kuo A."/>
            <person name="Salamov A."/>
            <person name="Ahrendt S.R."/>
            <person name="Lipzen A."/>
            <person name="Sullivan W."/>
            <person name="Andreopoulos W.B."/>
            <person name="Clum A."/>
            <person name="Lindquist E."/>
            <person name="Daum C."/>
            <person name="Ramamoorthy G.K."/>
            <person name="Gryganskyi A."/>
            <person name="Culley D."/>
            <person name="Magnuson J.K."/>
            <person name="James T.Y."/>
            <person name="O'Malley M.A."/>
            <person name="Stajich J.E."/>
            <person name="Spatafora J.W."/>
            <person name="Visel A."/>
            <person name="Grigoriev I.V."/>
        </authorList>
    </citation>
    <scope>NUCLEOTIDE SEQUENCE [LARGE SCALE GENOMIC DNA]</scope>
    <source>
        <strain evidence="3">finn</strain>
    </source>
</reference>
<protein>
    <submittedName>
        <fullName evidence="2">Uncharacterized protein</fullName>
    </submittedName>
</protein>
<gene>
    <name evidence="2" type="ORF">BCR36DRAFT_150009</name>
</gene>
<accession>A0A1Y1UZK2</accession>
<proteinExistence type="predicted"/>
<keyword evidence="1" id="KW-1133">Transmembrane helix</keyword>
<dbReference type="AlphaFoldDB" id="A0A1Y1UZK2"/>
<sequence length="188" mass="22288">MNNDNSRISLNKVNYNSLEKNLFPFFQALPQDVPVDWMIPFFYLIEDLQLIRFIFNDNILGKLRPFYGKIFSIFNPTIKSYFYFYVVFGLIIISTIYIYSILCYFINTRRSSKTLSKKKLWFLNSMYIILYKYLLSYVFLFLTQGILLCKQYKIPGLDKCDSMFSKIEIGVSIGCTILIIIYNIMVVI</sequence>
<reference evidence="2 3" key="1">
    <citation type="submission" date="2016-08" db="EMBL/GenBank/DDBJ databases">
        <title>Genomes of anaerobic fungi encode conserved fungal cellulosomes for biomass hydrolysis.</title>
        <authorList>
            <consortium name="DOE Joint Genome Institute"/>
            <person name="Haitjema C.H."/>
            <person name="Gilmore S.P."/>
            <person name="Henske J.K."/>
            <person name="Solomon K.V."/>
            <person name="De Groot R."/>
            <person name="Kuo A."/>
            <person name="Mondo S.J."/>
            <person name="Salamov A.A."/>
            <person name="Labutti K."/>
            <person name="Zhao Z."/>
            <person name="Chiniquy J."/>
            <person name="Barry K."/>
            <person name="Brewer H.M."/>
            <person name="Purvine S.O."/>
            <person name="Wright A.T."/>
            <person name="Boxma B."/>
            <person name="Van Alen T."/>
            <person name="Hackstein J.H."/>
            <person name="Baker S.E."/>
            <person name="Grigoriev I.V."/>
            <person name="O'Malley M.A."/>
        </authorList>
    </citation>
    <scope>NUCLEOTIDE SEQUENCE [LARGE SCALE GENOMIC DNA]</scope>
    <source>
        <strain evidence="3">finn</strain>
    </source>
</reference>
<keyword evidence="1" id="KW-0812">Transmembrane</keyword>
<dbReference type="STRING" id="1754191.A0A1Y1UZK2"/>
<name>A0A1Y1UZK2_9FUNG</name>
<keyword evidence="1" id="KW-0472">Membrane</keyword>
<organism evidence="2 3">
    <name type="scientific">Piromyces finnis</name>
    <dbReference type="NCBI Taxonomy" id="1754191"/>
    <lineage>
        <taxon>Eukaryota</taxon>
        <taxon>Fungi</taxon>
        <taxon>Fungi incertae sedis</taxon>
        <taxon>Chytridiomycota</taxon>
        <taxon>Chytridiomycota incertae sedis</taxon>
        <taxon>Neocallimastigomycetes</taxon>
        <taxon>Neocallimastigales</taxon>
        <taxon>Neocallimastigaceae</taxon>
        <taxon>Piromyces</taxon>
    </lineage>
</organism>
<feature type="transmembrane region" description="Helical" evidence="1">
    <location>
        <begin position="127"/>
        <end position="147"/>
    </location>
</feature>
<evidence type="ECO:0000256" key="1">
    <source>
        <dbReference type="SAM" id="Phobius"/>
    </source>
</evidence>
<dbReference type="Proteomes" id="UP000193719">
    <property type="component" value="Unassembled WGS sequence"/>
</dbReference>
<feature type="transmembrane region" description="Helical" evidence="1">
    <location>
        <begin position="82"/>
        <end position="106"/>
    </location>
</feature>
<evidence type="ECO:0000313" key="3">
    <source>
        <dbReference type="Proteomes" id="UP000193719"/>
    </source>
</evidence>